<dbReference type="SUPFAM" id="SSF56574">
    <property type="entry name" value="Serpins"/>
    <property type="match status" value="1"/>
</dbReference>
<evidence type="ECO:0000313" key="8">
    <source>
        <dbReference type="Proteomes" id="UP000827092"/>
    </source>
</evidence>
<dbReference type="PROSITE" id="PS00284">
    <property type="entry name" value="SERPIN"/>
    <property type="match status" value="1"/>
</dbReference>
<dbReference type="InterPro" id="IPR042185">
    <property type="entry name" value="Serpin_sf_2"/>
</dbReference>
<dbReference type="PANTHER" id="PTHR11461:SF211">
    <property type="entry name" value="GH10112P-RELATED"/>
    <property type="match status" value="1"/>
</dbReference>
<name>A0AAV6UT89_9ARAC</name>
<dbReference type="Proteomes" id="UP000827092">
    <property type="component" value="Unassembled WGS sequence"/>
</dbReference>
<evidence type="ECO:0000256" key="4">
    <source>
        <dbReference type="RuleBase" id="RU000411"/>
    </source>
</evidence>
<dbReference type="InterPro" id="IPR023796">
    <property type="entry name" value="Serpin_dom"/>
</dbReference>
<dbReference type="GO" id="GO:0005615">
    <property type="term" value="C:extracellular space"/>
    <property type="evidence" value="ECO:0007669"/>
    <property type="project" value="InterPro"/>
</dbReference>
<sequence length="402" mass="45330">MHLGALLLLLLSCSIAITADESTSTCESSLSSTSKTILSLSSQLIKRIGGEGNFLISPLSISTALAMLYVGTKGTTKTQMTNALGYQLVSDTCMDIKVSEAFRDLIVALESKSDAYSLLVASSVFIHSSFPVSPDYVARLRDFFRSDVKYFDFARDETLSMKAINNWVSNQTRGQIPKLLNEPLDPMTVMVLMNVVYFKGLWEHPFPKHNTWDSLFRKNDTTKIIPFMMQEDNILGFYYDPTINYSFLELNYIGEKVSMLLALPKNDKEFPNFDLTSESLCNIRRNLQPTNVMVILPKFKMEYRRELSQDMMKLGIGEIFSDKADLSGIRPQKDIHVSLMMHKAVIEVDEMGSEASAVSGVGIVSRKKPSDRMMFWADHPFLFYIIDKDTNAVLFTGRVVDP</sequence>
<dbReference type="InterPro" id="IPR036186">
    <property type="entry name" value="Serpin_sf"/>
</dbReference>
<keyword evidence="3" id="KW-0722">Serine protease inhibitor</keyword>
<dbReference type="Gene3D" id="3.30.497.10">
    <property type="entry name" value="Antithrombin, subunit I, domain 2"/>
    <property type="match status" value="1"/>
</dbReference>
<feature type="domain" description="Serpin" evidence="6">
    <location>
        <begin position="38"/>
        <end position="402"/>
    </location>
</feature>
<evidence type="ECO:0000256" key="1">
    <source>
        <dbReference type="ARBA" id="ARBA00009500"/>
    </source>
</evidence>
<dbReference type="GO" id="GO:0004867">
    <property type="term" value="F:serine-type endopeptidase inhibitor activity"/>
    <property type="evidence" value="ECO:0007669"/>
    <property type="project" value="UniProtKB-KW"/>
</dbReference>
<dbReference type="Pfam" id="PF00079">
    <property type="entry name" value="Serpin"/>
    <property type="match status" value="1"/>
</dbReference>
<dbReference type="EMBL" id="JAFNEN010000283">
    <property type="protein sequence ID" value="KAG8186958.1"/>
    <property type="molecule type" value="Genomic_DNA"/>
</dbReference>
<dbReference type="InterPro" id="IPR000215">
    <property type="entry name" value="Serpin_fam"/>
</dbReference>
<dbReference type="AlphaFoldDB" id="A0AAV6UT89"/>
<feature type="signal peptide" evidence="5">
    <location>
        <begin position="1"/>
        <end position="19"/>
    </location>
</feature>
<evidence type="ECO:0000259" key="6">
    <source>
        <dbReference type="SMART" id="SM00093"/>
    </source>
</evidence>
<keyword evidence="8" id="KW-1185">Reference proteome</keyword>
<keyword evidence="5" id="KW-0732">Signal</keyword>
<comment type="caution">
    <text evidence="7">The sequence shown here is derived from an EMBL/GenBank/DDBJ whole genome shotgun (WGS) entry which is preliminary data.</text>
</comment>
<proteinExistence type="inferred from homology"/>
<dbReference type="Gene3D" id="2.30.39.10">
    <property type="entry name" value="Alpha-1-antitrypsin, domain 1"/>
    <property type="match status" value="1"/>
</dbReference>
<evidence type="ECO:0000256" key="5">
    <source>
        <dbReference type="SAM" id="SignalP"/>
    </source>
</evidence>
<organism evidence="7 8">
    <name type="scientific">Oedothorax gibbosus</name>
    <dbReference type="NCBI Taxonomy" id="931172"/>
    <lineage>
        <taxon>Eukaryota</taxon>
        <taxon>Metazoa</taxon>
        <taxon>Ecdysozoa</taxon>
        <taxon>Arthropoda</taxon>
        <taxon>Chelicerata</taxon>
        <taxon>Arachnida</taxon>
        <taxon>Araneae</taxon>
        <taxon>Araneomorphae</taxon>
        <taxon>Entelegynae</taxon>
        <taxon>Araneoidea</taxon>
        <taxon>Linyphiidae</taxon>
        <taxon>Erigoninae</taxon>
        <taxon>Oedothorax</taxon>
    </lineage>
</organism>
<protein>
    <recommendedName>
        <fullName evidence="6">Serpin domain-containing protein</fullName>
    </recommendedName>
</protein>
<accession>A0AAV6UT89</accession>
<comment type="similarity">
    <text evidence="1 4">Belongs to the serpin family.</text>
</comment>
<feature type="chain" id="PRO_5043507371" description="Serpin domain-containing protein" evidence="5">
    <location>
        <begin position="20"/>
        <end position="402"/>
    </location>
</feature>
<dbReference type="PANTHER" id="PTHR11461">
    <property type="entry name" value="SERINE PROTEASE INHIBITOR, SERPIN"/>
    <property type="match status" value="1"/>
</dbReference>
<dbReference type="InterPro" id="IPR042178">
    <property type="entry name" value="Serpin_sf_1"/>
</dbReference>
<gene>
    <name evidence="7" type="ORF">JTE90_028254</name>
</gene>
<dbReference type="InterPro" id="IPR023795">
    <property type="entry name" value="Serpin_CS"/>
</dbReference>
<keyword evidence="2" id="KW-0646">Protease inhibitor</keyword>
<evidence type="ECO:0000256" key="2">
    <source>
        <dbReference type="ARBA" id="ARBA00022690"/>
    </source>
</evidence>
<evidence type="ECO:0000256" key="3">
    <source>
        <dbReference type="ARBA" id="ARBA00022900"/>
    </source>
</evidence>
<reference evidence="7 8" key="1">
    <citation type="journal article" date="2022" name="Nat. Ecol. Evol.">
        <title>A masculinizing supergene underlies an exaggerated male reproductive morph in a spider.</title>
        <authorList>
            <person name="Hendrickx F."/>
            <person name="De Corte Z."/>
            <person name="Sonet G."/>
            <person name="Van Belleghem S.M."/>
            <person name="Kostlbacher S."/>
            <person name="Vangestel C."/>
        </authorList>
    </citation>
    <scope>NUCLEOTIDE SEQUENCE [LARGE SCALE GENOMIC DNA]</scope>
    <source>
        <strain evidence="7">W744_W776</strain>
    </source>
</reference>
<evidence type="ECO:0000313" key="7">
    <source>
        <dbReference type="EMBL" id="KAG8186958.1"/>
    </source>
</evidence>
<dbReference type="SMART" id="SM00093">
    <property type="entry name" value="SERPIN"/>
    <property type="match status" value="1"/>
</dbReference>